<name>A0ABZ1BTV2_9FIRM</name>
<dbReference type="RefSeq" id="WP_324670445.1">
    <property type="nucleotide sequence ID" value="NZ_CP141614.1"/>
</dbReference>
<evidence type="ECO:0000313" key="2">
    <source>
        <dbReference type="EMBL" id="WRP16008.1"/>
    </source>
</evidence>
<organism evidence="2 3">
    <name type="scientific">Geochorda subterranea</name>
    <dbReference type="NCBI Taxonomy" id="3109564"/>
    <lineage>
        <taxon>Bacteria</taxon>
        <taxon>Bacillati</taxon>
        <taxon>Bacillota</taxon>
        <taxon>Limnochordia</taxon>
        <taxon>Limnochordales</taxon>
        <taxon>Geochordaceae</taxon>
        <taxon>Geochorda</taxon>
    </lineage>
</organism>
<reference evidence="3" key="1">
    <citation type="submission" date="2023-12" db="EMBL/GenBank/DDBJ databases">
        <title>Novel isolates from deep terrestrial aquifers shed light on the physiology and ecology of the class Limnochordia.</title>
        <authorList>
            <person name="Karnachuk O.V."/>
            <person name="Lukina A.P."/>
            <person name="Avakyan M.R."/>
            <person name="Kadnikov V."/>
            <person name="Begmatov S."/>
            <person name="Beletsky A.V."/>
            <person name="Mardanov A.V."/>
            <person name="Ravin N.V."/>
        </authorList>
    </citation>
    <scope>NUCLEOTIDE SEQUENCE [LARGE SCALE GENOMIC DNA]</scope>
    <source>
        <strain evidence="3">LN</strain>
    </source>
</reference>
<gene>
    <name evidence="2" type="ORF">VLY81_12915</name>
</gene>
<proteinExistence type="predicted"/>
<accession>A0ABZ1BTV2</accession>
<sequence length="86" mass="8497">MPSTKGQLGPDSRLAVCMAVGSKGEIHGAATGSVVSKPTQICAGSPGMARIIMFTWTARSGTVGDPHGPAKVVGGEGPHGSDNLPG</sequence>
<evidence type="ECO:0000256" key="1">
    <source>
        <dbReference type="SAM" id="MobiDB-lite"/>
    </source>
</evidence>
<feature type="region of interest" description="Disordered" evidence="1">
    <location>
        <begin position="63"/>
        <end position="86"/>
    </location>
</feature>
<dbReference type="EMBL" id="CP141614">
    <property type="protein sequence ID" value="WRP16008.1"/>
    <property type="molecule type" value="Genomic_DNA"/>
</dbReference>
<keyword evidence="3" id="KW-1185">Reference proteome</keyword>
<protein>
    <submittedName>
        <fullName evidence="2">Uncharacterized protein</fullName>
    </submittedName>
</protein>
<dbReference type="Proteomes" id="UP001333102">
    <property type="component" value="Chromosome"/>
</dbReference>
<evidence type="ECO:0000313" key="3">
    <source>
        <dbReference type="Proteomes" id="UP001333102"/>
    </source>
</evidence>